<accession>A0A8T2S927</accession>
<protein>
    <submittedName>
        <fullName evidence="1">Uncharacterized protein</fullName>
    </submittedName>
</protein>
<evidence type="ECO:0000313" key="2">
    <source>
        <dbReference type="Proteomes" id="UP000825935"/>
    </source>
</evidence>
<gene>
    <name evidence="1" type="ORF">KP509_22G070000</name>
</gene>
<reference evidence="1" key="1">
    <citation type="submission" date="2021-08" db="EMBL/GenBank/DDBJ databases">
        <title>WGS assembly of Ceratopteris richardii.</title>
        <authorList>
            <person name="Marchant D.B."/>
            <person name="Chen G."/>
            <person name="Jenkins J."/>
            <person name="Shu S."/>
            <person name="Leebens-Mack J."/>
            <person name="Grimwood J."/>
            <person name="Schmutz J."/>
            <person name="Soltis P."/>
            <person name="Soltis D."/>
            <person name="Chen Z.-H."/>
        </authorList>
    </citation>
    <scope>NUCLEOTIDE SEQUENCE</scope>
    <source>
        <strain evidence="1">Whitten #5841</strain>
        <tissue evidence="1">Leaf</tissue>
    </source>
</reference>
<dbReference type="OrthoDB" id="1926641at2759"/>
<name>A0A8T2S927_CERRI</name>
<evidence type="ECO:0000313" key="1">
    <source>
        <dbReference type="EMBL" id="KAH7307640.1"/>
    </source>
</evidence>
<dbReference type="EMBL" id="CM035427">
    <property type="protein sequence ID" value="KAH7307640.1"/>
    <property type="molecule type" value="Genomic_DNA"/>
</dbReference>
<dbReference type="Proteomes" id="UP000825935">
    <property type="component" value="Chromosome 22"/>
</dbReference>
<dbReference type="AlphaFoldDB" id="A0A8T2S927"/>
<proteinExistence type="predicted"/>
<organism evidence="1 2">
    <name type="scientific">Ceratopteris richardii</name>
    <name type="common">Triangle waterfern</name>
    <dbReference type="NCBI Taxonomy" id="49495"/>
    <lineage>
        <taxon>Eukaryota</taxon>
        <taxon>Viridiplantae</taxon>
        <taxon>Streptophyta</taxon>
        <taxon>Embryophyta</taxon>
        <taxon>Tracheophyta</taxon>
        <taxon>Polypodiopsida</taxon>
        <taxon>Polypodiidae</taxon>
        <taxon>Polypodiales</taxon>
        <taxon>Pteridineae</taxon>
        <taxon>Pteridaceae</taxon>
        <taxon>Parkerioideae</taxon>
        <taxon>Ceratopteris</taxon>
    </lineage>
</organism>
<dbReference type="OMA" id="RYSKRAI"/>
<comment type="caution">
    <text evidence="1">The sequence shown here is derived from an EMBL/GenBank/DDBJ whole genome shotgun (WGS) entry which is preliminary data.</text>
</comment>
<keyword evidence="2" id="KW-1185">Reference proteome</keyword>
<sequence length="155" mass="17390">MASSPQVVKTIDEQSLSKDRYSKRAIAQCALEPSSLFSSKRVKLNEAPASCDQTFQEIEYQSADDETDQCAASISRAIGERLDTLQLLLPESSQMEDDELLRVLVEYVRELEGKIKMFNTTTDRWTEIEEIAADESPLQRKGLCIVPLSSLAKDL</sequence>